<organism evidence="1 2">
    <name type="scientific">Romanomermis culicivorax</name>
    <name type="common">Nematode worm</name>
    <dbReference type="NCBI Taxonomy" id="13658"/>
    <lineage>
        <taxon>Eukaryota</taxon>
        <taxon>Metazoa</taxon>
        <taxon>Ecdysozoa</taxon>
        <taxon>Nematoda</taxon>
        <taxon>Enoplea</taxon>
        <taxon>Dorylaimia</taxon>
        <taxon>Mermithida</taxon>
        <taxon>Mermithoidea</taxon>
        <taxon>Mermithidae</taxon>
        <taxon>Romanomermis</taxon>
    </lineage>
</organism>
<sequence length="115" mass="12665">MKYYCTRLKLDWAPSPKKIFFAAKPQGFQPWQTSSLGASSSGAPNSWNGPLPLLNTAALDAYRKSFGSNDKFSQFNPILLPDLTQPNDLPPPKVAENLDVTPTVIKDTLVVKKSK</sequence>
<name>A0A915LAX6_ROMCU</name>
<dbReference type="WBParaSite" id="nRc.2.0.1.t46911-RA">
    <property type="protein sequence ID" value="nRc.2.0.1.t46911-RA"/>
    <property type="gene ID" value="nRc.2.0.1.g46911"/>
</dbReference>
<protein>
    <submittedName>
        <fullName evidence="2">Uncharacterized protein</fullName>
    </submittedName>
</protein>
<evidence type="ECO:0000313" key="1">
    <source>
        <dbReference type="Proteomes" id="UP000887565"/>
    </source>
</evidence>
<dbReference type="AlphaFoldDB" id="A0A915LAX6"/>
<keyword evidence="1" id="KW-1185">Reference proteome</keyword>
<evidence type="ECO:0000313" key="2">
    <source>
        <dbReference type="WBParaSite" id="nRc.2.0.1.t46911-RA"/>
    </source>
</evidence>
<accession>A0A915LAX6</accession>
<dbReference type="Proteomes" id="UP000887565">
    <property type="component" value="Unplaced"/>
</dbReference>
<reference evidence="2" key="1">
    <citation type="submission" date="2022-11" db="UniProtKB">
        <authorList>
            <consortium name="WormBaseParasite"/>
        </authorList>
    </citation>
    <scope>IDENTIFICATION</scope>
</reference>
<proteinExistence type="predicted"/>